<evidence type="ECO:0000313" key="2">
    <source>
        <dbReference type="EMBL" id="KAJ3138494.1"/>
    </source>
</evidence>
<dbReference type="AlphaFoldDB" id="A0AAD5T919"/>
<evidence type="ECO:0000256" key="1">
    <source>
        <dbReference type="SAM" id="MobiDB-lite"/>
    </source>
</evidence>
<comment type="caution">
    <text evidence="2">The sequence shown here is derived from an EMBL/GenBank/DDBJ whole genome shotgun (WGS) entry which is preliminary data.</text>
</comment>
<proteinExistence type="predicted"/>
<protein>
    <submittedName>
        <fullName evidence="2">Uncharacterized protein</fullName>
    </submittedName>
</protein>
<feature type="region of interest" description="Disordered" evidence="1">
    <location>
        <begin position="114"/>
        <end position="134"/>
    </location>
</feature>
<dbReference type="Proteomes" id="UP001211907">
    <property type="component" value="Unassembled WGS sequence"/>
</dbReference>
<accession>A0AAD5T919</accession>
<keyword evidence="3" id="KW-1185">Reference proteome</keyword>
<gene>
    <name evidence="2" type="ORF">HK100_012569</name>
</gene>
<name>A0AAD5T919_9FUNG</name>
<evidence type="ECO:0000313" key="3">
    <source>
        <dbReference type="Proteomes" id="UP001211907"/>
    </source>
</evidence>
<reference evidence="2" key="1">
    <citation type="submission" date="2020-05" db="EMBL/GenBank/DDBJ databases">
        <title>Phylogenomic resolution of chytrid fungi.</title>
        <authorList>
            <person name="Stajich J.E."/>
            <person name="Amses K."/>
            <person name="Simmons R."/>
            <person name="Seto K."/>
            <person name="Myers J."/>
            <person name="Bonds A."/>
            <person name="Quandt C.A."/>
            <person name="Barry K."/>
            <person name="Liu P."/>
            <person name="Grigoriev I."/>
            <person name="Longcore J.E."/>
            <person name="James T.Y."/>
        </authorList>
    </citation>
    <scope>NUCLEOTIDE SEQUENCE</scope>
    <source>
        <strain evidence="2">JEL0513</strain>
    </source>
</reference>
<organism evidence="2 3">
    <name type="scientific">Physocladia obscura</name>
    <dbReference type="NCBI Taxonomy" id="109957"/>
    <lineage>
        <taxon>Eukaryota</taxon>
        <taxon>Fungi</taxon>
        <taxon>Fungi incertae sedis</taxon>
        <taxon>Chytridiomycota</taxon>
        <taxon>Chytridiomycota incertae sedis</taxon>
        <taxon>Chytridiomycetes</taxon>
        <taxon>Chytridiales</taxon>
        <taxon>Chytriomycetaceae</taxon>
        <taxon>Physocladia</taxon>
    </lineage>
</organism>
<sequence>MKPKTHTVPEMVSILQYLFRPKPGIPDADLILYEHGTFAVLNKGDATTTTRESLIAAANRLLEPFTEGVVPGTWLGDFSAIRQESPNQPAFDTRFLWVIIHGNNSIMTLVELEEEEENTENENTGVGSETSEVGMGGPLRPLDLVAGFSGRILRTNDALAMNVVWTSHDV</sequence>
<dbReference type="EMBL" id="JADGJH010000092">
    <property type="protein sequence ID" value="KAJ3138494.1"/>
    <property type="molecule type" value="Genomic_DNA"/>
</dbReference>